<gene>
    <name evidence="1" type="ORF">C3430_13960</name>
</gene>
<dbReference type="Proteomes" id="UP000237003">
    <property type="component" value="Unassembled WGS sequence"/>
</dbReference>
<evidence type="ECO:0008006" key="3">
    <source>
        <dbReference type="Google" id="ProtNLM"/>
    </source>
</evidence>
<comment type="caution">
    <text evidence="1">The sequence shown here is derived from an EMBL/GenBank/DDBJ whole genome shotgun (WGS) entry which is preliminary data.</text>
</comment>
<protein>
    <recommendedName>
        <fullName evidence="3">DUF930 domain-containing protein</fullName>
    </recommendedName>
</protein>
<organism evidence="1 2">
    <name type="scientific">Citrobacter amalonaticus</name>
    <dbReference type="NCBI Taxonomy" id="35703"/>
    <lineage>
        <taxon>Bacteria</taxon>
        <taxon>Pseudomonadati</taxon>
        <taxon>Pseudomonadota</taxon>
        <taxon>Gammaproteobacteria</taxon>
        <taxon>Enterobacterales</taxon>
        <taxon>Enterobacteriaceae</taxon>
        <taxon>Citrobacter</taxon>
    </lineage>
</organism>
<evidence type="ECO:0000313" key="1">
    <source>
        <dbReference type="EMBL" id="POU65287.1"/>
    </source>
</evidence>
<dbReference type="EMBL" id="PQLX01000004">
    <property type="protein sequence ID" value="POU65287.1"/>
    <property type="molecule type" value="Genomic_DNA"/>
</dbReference>
<proteinExistence type="predicted"/>
<dbReference type="RefSeq" id="WP_103778221.1">
    <property type="nucleotide sequence ID" value="NZ_PQLX01000004.1"/>
</dbReference>
<dbReference type="AlphaFoldDB" id="A0A2S4RXL8"/>
<reference evidence="1 2" key="1">
    <citation type="submission" date="2018-01" db="EMBL/GenBank/DDBJ databases">
        <title>Complete genome sequences of 14 Citrobacter spp. isolated from plant in Canada.</title>
        <authorList>
            <person name="Bhandare S.G."/>
            <person name="Colavecchio A."/>
            <person name="Jeukens J."/>
            <person name="Emond-Rheault J.-G."/>
            <person name="Freschi L."/>
            <person name="Hamel J."/>
            <person name="Kukavica-Ibrulj I."/>
            <person name="Levesque R."/>
            <person name="Goodridge L."/>
        </authorList>
    </citation>
    <scope>NUCLEOTIDE SEQUENCE [LARGE SCALE GENOMIC DNA]</scope>
    <source>
        <strain evidence="1 2">S1285</strain>
    </source>
</reference>
<evidence type="ECO:0000313" key="2">
    <source>
        <dbReference type="Proteomes" id="UP000237003"/>
    </source>
</evidence>
<sequence>MMIQAAVSLTGAGRVLPGVLLLCSANFLMAEPVTSLENQCLPAALETIRRTEPQTDGIFLGSNRIEGDEVTRYSPEILIGEGQYHTGHWHTFGFRCEISSDTGLVIHFSYLPDDSFLQKKLIAPRRMKQ</sequence>
<accession>A0A2S4RXL8</accession>
<name>A0A2S4RXL8_CITAM</name>